<evidence type="ECO:0000259" key="4">
    <source>
        <dbReference type="Pfam" id="PF01425"/>
    </source>
</evidence>
<evidence type="ECO:0000256" key="1">
    <source>
        <dbReference type="ARBA" id="ARBA00003871"/>
    </source>
</evidence>
<keyword evidence="6" id="KW-1185">Reference proteome</keyword>
<dbReference type="PANTHER" id="PTHR11895">
    <property type="entry name" value="TRANSAMIDASE"/>
    <property type="match status" value="1"/>
</dbReference>
<dbReference type="Gene3D" id="3.90.1300.10">
    <property type="entry name" value="Amidase signature (AS) domain"/>
    <property type="match status" value="1"/>
</dbReference>
<dbReference type="RefSeq" id="WP_284312152.1">
    <property type="nucleotide sequence ID" value="NZ_BSPC01000022.1"/>
</dbReference>
<evidence type="ECO:0000313" key="5">
    <source>
        <dbReference type="EMBL" id="GLS19269.1"/>
    </source>
</evidence>
<evidence type="ECO:0000256" key="3">
    <source>
        <dbReference type="ARBA" id="ARBA00021874"/>
    </source>
</evidence>
<protein>
    <recommendedName>
        <fullName evidence="3">Indoleacetamide hydrolase</fullName>
    </recommendedName>
</protein>
<reference evidence="6" key="1">
    <citation type="journal article" date="2019" name="Int. J. Syst. Evol. Microbiol.">
        <title>The Global Catalogue of Microorganisms (GCM) 10K type strain sequencing project: providing services to taxonomists for standard genome sequencing and annotation.</title>
        <authorList>
            <consortium name="The Broad Institute Genomics Platform"/>
            <consortium name="The Broad Institute Genome Sequencing Center for Infectious Disease"/>
            <person name="Wu L."/>
            <person name="Ma J."/>
        </authorList>
    </citation>
    <scope>NUCLEOTIDE SEQUENCE [LARGE SCALE GENOMIC DNA]</scope>
    <source>
        <strain evidence="6">NBRC 101365</strain>
    </source>
</reference>
<sequence length="465" mass="49758">MAEPKSAVALSEAVRRGEASAVAAVEACLARSQAVQPLLNCFTEIYAEDARAEAARIDALPLVGRVDLPLCGVPIAIKDFTPLAGRRTTFGSKVYRDHVAEHDPVIVQRLKAAGAIILGHTTTPEFAYSGSTQSPLWGITRNPWDPQRTSGGSSGGSGVAVATGSVFLAEGTDMGGSIRIPASLCGIVGLKPSFGRIPMDILRTQYDTLAHFGPLARSVDDAALFLSVCEGPDDADALSLPRLPPVFPVAEAPRKPKLAVSLDLDMHVVSDEVAGLFQALIADIEKAGAEIAWVKTPFTVQAAKDWYALWAYCFAGDVGHLLENHRDDLDSDVIGLIEKGRRLDIVGLRAIEHRRTALWREFAKLLQGYDALLCPTTAVTAPPADPELQENDEILPDGRYRSVDMTGHFNLTSSCPVLSLPMGLAGNGMPAGLQIVGHRHDDRGVLALGKWIEALRTPQFPPFLA</sequence>
<comment type="caution">
    <text evidence="5">The sequence shown here is derived from an EMBL/GenBank/DDBJ whole genome shotgun (WGS) entry which is preliminary data.</text>
</comment>
<dbReference type="PROSITE" id="PS00571">
    <property type="entry name" value="AMIDASES"/>
    <property type="match status" value="1"/>
</dbReference>
<comment type="function">
    <text evidence="1">Hydrolyzes indole-3-acetamide (IAM) into indole-3-acetic acid (IAA).</text>
</comment>
<dbReference type="PANTHER" id="PTHR11895:SF7">
    <property type="entry name" value="GLUTAMYL-TRNA(GLN) AMIDOTRANSFERASE SUBUNIT A, MITOCHONDRIAL"/>
    <property type="match status" value="1"/>
</dbReference>
<name>A0ABQ6CGB1_9HYPH</name>
<dbReference type="InterPro" id="IPR020556">
    <property type="entry name" value="Amidase_CS"/>
</dbReference>
<dbReference type="Proteomes" id="UP001156882">
    <property type="component" value="Unassembled WGS sequence"/>
</dbReference>
<dbReference type="InterPro" id="IPR036928">
    <property type="entry name" value="AS_sf"/>
</dbReference>
<dbReference type="InterPro" id="IPR023631">
    <property type="entry name" value="Amidase_dom"/>
</dbReference>
<dbReference type="InterPro" id="IPR000120">
    <property type="entry name" value="Amidase"/>
</dbReference>
<evidence type="ECO:0000313" key="6">
    <source>
        <dbReference type="Proteomes" id="UP001156882"/>
    </source>
</evidence>
<proteinExistence type="inferred from homology"/>
<dbReference type="Pfam" id="PF01425">
    <property type="entry name" value="Amidase"/>
    <property type="match status" value="1"/>
</dbReference>
<feature type="domain" description="Amidase" evidence="4">
    <location>
        <begin position="24"/>
        <end position="446"/>
    </location>
</feature>
<dbReference type="SUPFAM" id="SSF75304">
    <property type="entry name" value="Amidase signature (AS) enzymes"/>
    <property type="match status" value="1"/>
</dbReference>
<accession>A0ABQ6CGB1</accession>
<organism evidence="5 6">
    <name type="scientific">Labrys miyagiensis</name>
    <dbReference type="NCBI Taxonomy" id="346912"/>
    <lineage>
        <taxon>Bacteria</taxon>
        <taxon>Pseudomonadati</taxon>
        <taxon>Pseudomonadota</taxon>
        <taxon>Alphaproteobacteria</taxon>
        <taxon>Hyphomicrobiales</taxon>
        <taxon>Xanthobacteraceae</taxon>
        <taxon>Labrys</taxon>
    </lineage>
</organism>
<evidence type="ECO:0000256" key="2">
    <source>
        <dbReference type="ARBA" id="ARBA00009199"/>
    </source>
</evidence>
<dbReference type="EMBL" id="BSPC01000022">
    <property type="protein sequence ID" value="GLS19269.1"/>
    <property type="molecule type" value="Genomic_DNA"/>
</dbReference>
<gene>
    <name evidence="5" type="ORF">GCM10007874_22860</name>
</gene>
<comment type="similarity">
    <text evidence="2">Belongs to the amidase family.</text>
</comment>